<comment type="caution">
    <text evidence="1">The sequence shown here is derived from an EMBL/GenBank/DDBJ whole genome shotgun (WGS) entry which is preliminary data.</text>
</comment>
<dbReference type="EMBL" id="CM047904">
    <property type="protein sequence ID" value="KAJ0089922.1"/>
    <property type="molecule type" value="Genomic_DNA"/>
</dbReference>
<accession>A0ACC1ATF9</accession>
<reference evidence="2" key="1">
    <citation type="journal article" date="2023" name="G3 (Bethesda)">
        <title>Genome assembly and association tests identify interacting loci associated with vigor, precocity, and sex in interspecific pistachio rootstocks.</title>
        <authorList>
            <person name="Palmer W."/>
            <person name="Jacygrad E."/>
            <person name="Sagayaradj S."/>
            <person name="Cavanaugh K."/>
            <person name="Han R."/>
            <person name="Bertier L."/>
            <person name="Beede B."/>
            <person name="Kafkas S."/>
            <person name="Golino D."/>
            <person name="Preece J."/>
            <person name="Michelmore R."/>
        </authorList>
    </citation>
    <scope>NUCLEOTIDE SEQUENCE [LARGE SCALE GENOMIC DNA]</scope>
</reference>
<keyword evidence="2" id="KW-1185">Reference proteome</keyword>
<evidence type="ECO:0000313" key="2">
    <source>
        <dbReference type="Proteomes" id="UP001164250"/>
    </source>
</evidence>
<evidence type="ECO:0000313" key="1">
    <source>
        <dbReference type="EMBL" id="KAJ0089922.1"/>
    </source>
</evidence>
<gene>
    <name evidence="1" type="ORF">Patl1_13637</name>
</gene>
<organism evidence="1 2">
    <name type="scientific">Pistacia atlantica</name>
    <dbReference type="NCBI Taxonomy" id="434234"/>
    <lineage>
        <taxon>Eukaryota</taxon>
        <taxon>Viridiplantae</taxon>
        <taxon>Streptophyta</taxon>
        <taxon>Embryophyta</taxon>
        <taxon>Tracheophyta</taxon>
        <taxon>Spermatophyta</taxon>
        <taxon>Magnoliopsida</taxon>
        <taxon>eudicotyledons</taxon>
        <taxon>Gunneridae</taxon>
        <taxon>Pentapetalae</taxon>
        <taxon>rosids</taxon>
        <taxon>malvids</taxon>
        <taxon>Sapindales</taxon>
        <taxon>Anacardiaceae</taxon>
        <taxon>Pistacia</taxon>
    </lineage>
</organism>
<protein>
    <submittedName>
        <fullName evidence="1">Uncharacterized protein</fullName>
    </submittedName>
</protein>
<dbReference type="Proteomes" id="UP001164250">
    <property type="component" value="Chromosome 8"/>
</dbReference>
<sequence>MEHTGHLRRAIFRQIRPLVK</sequence>
<name>A0ACC1ATF9_9ROSI</name>
<proteinExistence type="predicted"/>